<dbReference type="InterPro" id="IPR042185">
    <property type="entry name" value="Serpin_sf_2"/>
</dbReference>
<dbReference type="GO" id="GO:0005615">
    <property type="term" value="C:extracellular space"/>
    <property type="evidence" value="ECO:0007669"/>
    <property type="project" value="InterPro"/>
</dbReference>
<evidence type="ECO:0000313" key="5">
    <source>
        <dbReference type="Proteomes" id="UP001479290"/>
    </source>
</evidence>
<dbReference type="AlphaFoldDB" id="A0AAW1Z949"/>
<name>A0AAW1Z949_CULAL</name>
<dbReference type="SMART" id="SM00093">
    <property type="entry name" value="SERPIN"/>
    <property type="match status" value="1"/>
</dbReference>
<evidence type="ECO:0000259" key="3">
    <source>
        <dbReference type="SMART" id="SM00093"/>
    </source>
</evidence>
<dbReference type="Pfam" id="PF00079">
    <property type="entry name" value="Serpin"/>
    <property type="match status" value="1"/>
</dbReference>
<dbReference type="PANTHER" id="PTHR11461:SF211">
    <property type="entry name" value="GH10112P-RELATED"/>
    <property type="match status" value="1"/>
</dbReference>
<comment type="similarity">
    <text evidence="1 2">Belongs to the serpin family.</text>
</comment>
<evidence type="ECO:0000313" key="4">
    <source>
        <dbReference type="EMBL" id="KAK9956936.1"/>
    </source>
</evidence>
<dbReference type="InterPro" id="IPR042178">
    <property type="entry name" value="Serpin_sf_1"/>
</dbReference>
<protein>
    <recommendedName>
        <fullName evidence="3">Serpin domain-containing protein</fullName>
    </recommendedName>
</protein>
<reference evidence="4 5" key="1">
    <citation type="submission" date="2024-05" db="EMBL/GenBank/DDBJ databases">
        <title>A high-quality chromosomal-level genome assembly of Topmouth culter (Culter alburnus).</title>
        <authorList>
            <person name="Zhao H."/>
        </authorList>
    </citation>
    <scope>NUCLEOTIDE SEQUENCE [LARGE SCALE GENOMIC DNA]</scope>
    <source>
        <strain evidence="4">CATC2023</strain>
        <tissue evidence="4">Muscle</tissue>
    </source>
</reference>
<accession>A0AAW1Z949</accession>
<dbReference type="PANTHER" id="PTHR11461">
    <property type="entry name" value="SERINE PROTEASE INHIBITOR, SERPIN"/>
    <property type="match status" value="1"/>
</dbReference>
<dbReference type="InterPro" id="IPR023795">
    <property type="entry name" value="Serpin_CS"/>
</dbReference>
<gene>
    <name evidence="4" type="ORF">ABG768_014636</name>
</gene>
<dbReference type="GO" id="GO:0004867">
    <property type="term" value="F:serine-type endopeptidase inhibitor activity"/>
    <property type="evidence" value="ECO:0007669"/>
    <property type="project" value="InterPro"/>
</dbReference>
<organism evidence="4 5">
    <name type="scientific">Culter alburnus</name>
    <name type="common">Topmouth culter</name>
    <dbReference type="NCBI Taxonomy" id="194366"/>
    <lineage>
        <taxon>Eukaryota</taxon>
        <taxon>Metazoa</taxon>
        <taxon>Chordata</taxon>
        <taxon>Craniata</taxon>
        <taxon>Vertebrata</taxon>
        <taxon>Euteleostomi</taxon>
        <taxon>Actinopterygii</taxon>
        <taxon>Neopterygii</taxon>
        <taxon>Teleostei</taxon>
        <taxon>Ostariophysi</taxon>
        <taxon>Cypriniformes</taxon>
        <taxon>Xenocyprididae</taxon>
        <taxon>Xenocypridinae</taxon>
        <taxon>Culter</taxon>
    </lineage>
</organism>
<dbReference type="PROSITE" id="PS00284">
    <property type="entry name" value="SERPIN"/>
    <property type="match status" value="1"/>
</dbReference>
<dbReference type="EMBL" id="JAWDJR010000020">
    <property type="protein sequence ID" value="KAK9956936.1"/>
    <property type="molecule type" value="Genomic_DNA"/>
</dbReference>
<dbReference type="Gene3D" id="3.30.497.10">
    <property type="entry name" value="Antithrombin, subunit I, domain 2"/>
    <property type="match status" value="1"/>
</dbReference>
<dbReference type="Proteomes" id="UP001479290">
    <property type="component" value="Unassembled WGS sequence"/>
</dbReference>
<proteinExistence type="inferred from homology"/>
<comment type="caution">
    <text evidence="4">The sequence shown here is derived from an EMBL/GenBank/DDBJ whole genome shotgun (WGS) entry which is preliminary data.</text>
</comment>
<evidence type="ECO:0000256" key="2">
    <source>
        <dbReference type="RuleBase" id="RU000411"/>
    </source>
</evidence>
<keyword evidence="5" id="KW-1185">Reference proteome</keyword>
<sequence>MEPAIEPVILANSKFSIDLLKVFCKGNTDNVLFSPLSISSALGLVLLGAEGETADQMYKALHFGKMNIIYHDLYEALYKGGRNRSLKLVNRMFGESTLNFYDDFLDECEEWCFASMRNIDFKTKPDAAREKINTWVKKNTGDQIENLLDQGGVSKDTSLSLISLVYFKEDWGKSFTPVATNKDKRVKWPMMNRNDDFNVGTIPHRQHLLPTEARILEIPYAKNDLSMLIILPNKKDGIQELVESITYEKLLEWTEPDNMILFKNMDVEIPIFKLQVTYDLKDPLEALGIKDLFSDKCDLSGMGPGPFKNFSGMHLSAVEVDKTGTEIWGGSGGEVKKKSFAHSYKSTESFVADHPFLFFIRHNPTKSIIFWGRFNPESDPQSRADRTTV</sequence>
<dbReference type="SUPFAM" id="SSF56574">
    <property type="entry name" value="Serpins"/>
    <property type="match status" value="1"/>
</dbReference>
<dbReference type="Gene3D" id="2.30.39.10">
    <property type="entry name" value="Alpha-1-antitrypsin, domain 1"/>
    <property type="match status" value="1"/>
</dbReference>
<dbReference type="InterPro" id="IPR023796">
    <property type="entry name" value="Serpin_dom"/>
</dbReference>
<dbReference type="InterPro" id="IPR036186">
    <property type="entry name" value="Serpin_sf"/>
</dbReference>
<dbReference type="InterPro" id="IPR000215">
    <property type="entry name" value="Serpin_fam"/>
</dbReference>
<evidence type="ECO:0000256" key="1">
    <source>
        <dbReference type="ARBA" id="ARBA00009500"/>
    </source>
</evidence>
<feature type="domain" description="Serpin" evidence="3">
    <location>
        <begin position="17"/>
        <end position="376"/>
    </location>
</feature>